<feature type="transmembrane region" description="Helical" evidence="9">
    <location>
        <begin position="159"/>
        <end position="178"/>
    </location>
</feature>
<sequence>MSVPTNAASDAEADSIDASTADDTTATTVMDKVPDHDAAQVKSIDQQPHKEVAPTRSDRPVYETREPYGPPGFRGLLTSHYVLLCASFSAMGGLLFGYDQGVVSVILVMPQFLEWFPQVSDSAPGGGFYKGLLTAMIELGALLGAFNQGWIADKISRKYSIVVAVIIFTIGSALQTAAQDYAMLVVARLIGGIGIGMLSMVAPLFISEISPPEIRGTLLVLEEFSIVFGIVVAYWITYGTRFIAGVWSWRLPFLLQILPGLILGVGILFMPFSPRWLASKGRDQEALKNLARLRQLPTSDSRVILEWYDIRTEVAFHAEIASERHPKLYGSRNKMDRIKLEFVAWVDCFRRGCWRRTHVGMGLMFFQQFVGINALIYYAPTLFETMGQSYDMQLVLAGVLNVAQLVGVSSSVWSMDRFGRRPLLLWGAVVMCASHIIIAILVGLFDDNWPAHKAQGWASVAFLFLYMLAFGASWGPVPWAMPAEIFPSSLRAKGVALSTCSNWLNNFIIGLITPPLVQNTGFGAYTFFAIFCLLALVWTFFFVPETNGRSLEQMDQVFKDLSSEEEDAKRARIEAAMMGSMQTASDQESVAV</sequence>
<feature type="transmembrane region" description="Helical" evidence="9">
    <location>
        <begin position="457"/>
        <end position="474"/>
    </location>
</feature>
<feature type="transmembrane region" description="Helical" evidence="9">
    <location>
        <begin position="218"/>
        <end position="237"/>
    </location>
</feature>
<evidence type="ECO:0000256" key="3">
    <source>
        <dbReference type="ARBA" id="ARBA00022448"/>
    </source>
</evidence>
<dbReference type="GeneID" id="92032140"/>
<accession>A0ABR1M520</accession>
<dbReference type="NCBIfam" id="TIGR00879">
    <property type="entry name" value="SP"/>
    <property type="match status" value="1"/>
</dbReference>
<feature type="transmembrane region" description="Helical" evidence="9">
    <location>
        <begin position="249"/>
        <end position="272"/>
    </location>
</feature>
<keyword evidence="6 9" id="KW-0472">Membrane</keyword>
<feature type="transmembrane region" description="Helical" evidence="9">
    <location>
        <begin position="128"/>
        <end position="147"/>
    </location>
</feature>
<dbReference type="PROSITE" id="PS00217">
    <property type="entry name" value="SUGAR_TRANSPORT_2"/>
    <property type="match status" value="1"/>
</dbReference>
<proteinExistence type="inferred from homology"/>
<gene>
    <name evidence="11" type="ORF">J3D65DRAFT_614615</name>
</gene>
<feature type="region of interest" description="Disordered" evidence="8">
    <location>
        <begin position="1"/>
        <end position="65"/>
    </location>
</feature>
<feature type="transmembrane region" description="Helical" evidence="9">
    <location>
        <begin position="495"/>
        <end position="516"/>
    </location>
</feature>
<dbReference type="InterPro" id="IPR036259">
    <property type="entry name" value="MFS_trans_sf"/>
</dbReference>
<evidence type="ECO:0000256" key="1">
    <source>
        <dbReference type="ARBA" id="ARBA00004141"/>
    </source>
</evidence>
<feature type="domain" description="Major facilitator superfamily (MFS) profile" evidence="10">
    <location>
        <begin position="85"/>
        <end position="547"/>
    </location>
</feature>
<dbReference type="Gene3D" id="1.20.1250.20">
    <property type="entry name" value="MFS general substrate transporter like domains"/>
    <property type="match status" value="1"/>
</dbReference>
<organism evidence="11 12">
    <name type="scientific">Phyllosticta citribraziliensis</name>
    <dbReference type="NCBI Taxonomy" id="989973"/>
    <lineage>
        <taxon>Eukaryota</taxon>
        <taxon>Fungi</taxon>
        <taxon>Dikarya</taxon>
        <taxon>Ascomycota</taxon>
        <taxon>Pezizomycotina</taxon>
        <taxon>Dothideomycetes</taxon>
        <taxon>Dothideomycetes incertae sedis</taxon>
        <taxon>Botryosphaeriales</taxon>
        <taxon>Phyllostictaceae</taxon>
        <taxon>Phyllosticta</taxon>
    </lineage>
</organism>
<dbReference type="EMBL" id="JBBPEH010000002">
    <property type="protein sequence ID" value="KAK7542680.1"/>
    <property type="molecule type" value="Genomic_DNA"/>
</dbReference>
<feature type="transmembrane region" description="Helical" evidence="9">
    <location>
        <begin position="81"/>
        <end position="108"/>
    </location>
</feature>
<dbReference type="Proteomes" id="UP001360953">
    <property type="component" value="Unassembled WGS sequence"/>
</dbReference>
<dbReference type="InterPro" id="IPR003663">
    <property type="entry name" value="Sugar/inositol_transpt"/>
</dbReference>
<evidence type="ECO:0000256" key="2">
    <source>
        <dbReference type="ARBA" id="ARBA00010992"/>
    </source>
</evidence>
<name>A0ABR1M520_9PEZI</name>
<protein>
    <submittedName>
        <fullName evidence="11">MFS monosaccharide transporter</fullName>
    </submittedName>
</protein>
<dbReference type="Pfam" id="PF00083">
    <property type="entry name" value="Sugar_tr"/>
    <property type="match status" value="1"/>
</dbReference>
<dbReference type="PROSITE" id="PS00216">
    <property type="entry name" value="SUGAR_TRANSPORT_1"/>
    <property type="match status" value="1"/>
</dbReference>
<evidence type="ECO:0000259" key="10">
    <source>
        <dbReference type="PROSITE" id="PS50850"/>
    </source>
</evidence>
<dbReference type="PANTHER" id="PTHR48022:SF14">
    <property type="entry name" value="MAJOR FACILITATOR SUPERFAMILY (MFS) PROFILE DOMAIN-CONTAINING PROTEIN-RELATED"/>
    <property type="match status" value="1"/>
</dbReference>
<comment type="subcellular location">
    <subcellularLocation>
        <location evidence="1">Membrane</location>
        <topology evidence="1">Multi-pass membrane protein</topology>
    </subcellularLocation>
</comment>
<keyword evidence="12" id="KW-1185">Reference proteome</keyword>
<evidence type="ECO:0000256" key="9">
    <source>
        <dbReference type="SAM" id="Phobius"/>
    </source>
</evidence>
<evidence type="ECO:0000256" key="8">
    <source>
        <dbReference type="SAM" id="MobiDB-lite"/>
    </source>
</evidence>
<comment type="similarity">
    <text evidence="2 7">Belongs to the major facilitator superfamily. Sugar transporter (TC 2.A.1.1) family.</text>
</comment>
<dbReference type="InterPro" id="IPR005828">
    <property type="entry name" value="MFS_sugar_transport-like"/>
</dbReference>
<feature type="transmembrane region" description="Helical" evidence="9">
    <location>
        <begin position="424"/>
        <end position="445"/>
    </location>
</feature>
<evidence type="ECO:0000256" key="5">
    <source>
        <dbReference type="ARBA" id="ARBA00022989"/>
    </source>
</evidence>
<evidence type="ECO:0000313" key="11">
    <source>
        <dbReference type="EMBL" id="KAK7542680.1"/>
    </source>
</evidence>
<dbReference type="SUPFAM" id="SSF103473">
    <property type="entry name" value="MFS general substrate transporter"/>
    <property type="match status" value="1"/>
</dbReference>
<evidence type="ECO:0000256" key="4">
    <source>
        <dbReference type="ARBA" id="ARBA00022692"/>
    </source>
</evidence>
<feature type="compositionally biased region" description="Low complexity" evidence="8">
    <location>
        <begin position="16"/>
        <end position="28"/>
    </location>
</feature>
<keyword evidence="3 7" id="KW-0813">Transport</keyword>
<dbReference type="PRINTS" id="PR00171">
    <property type="entry name" value="SUGRTRNSPORT"/>
</dbReference>
<reference evidence="11 12" key="1">
    <citation type="submission" date="2024-04" db="EMBL/GenBank/DDBJ databases">
        <title>Phyllosticta paracitricarpa is synonymous to the EU quarantine fungus P. citricarpa based on phylogenomic analyses.</title>
        <authorList>
            <consortium name="Lawrence Berkeley National Laboratory"/>
            <person name="Van ingen-buijs V.A."/>
            <person name="Van westerhoven A.C."/>
            <person name="Haridas S."/>
            <person name="Skiadas P."/>
            <person name="Martin F."/>
            <person name="Groenewald J.Z."/>
            <person name="Crous P.W."/>
            <person name="Seidl M.F."/>
        </authorList>
    </citation>
    <scope>NUCLEOTIDE SEQUENCE [LARGE SCALE GENOMIC DNA]</scope>
    <source>
        <strain evidence="11 12">CPC 17464</strain>
    </source>
</reference>
<evidence type="ECO:0000313" key="12">
    <source>
        <dbReference type="Proteomes" id="UP001360953"/>
    </source>
</evidence>
<feature type="transmembrane region" description="Helical" evidence="9">
    <location>
        <begin position="359"/>
        <end position="380"/>
    </location>
</feature>
<feature type="transmembrane region" description="Helical" evidence="9">
    <location>
        <begin position="184"/>
        <end position="206"/>
    </location>
</feature>
<dbReference type="InterPro" id="IPR050360">
    <property type="entry name" value="MFS_Sugar_Transporters"/>
</dbReference>
<dbReference type="InterPro" id="IPR020846">
    <property type="entry name" value="MFS_dom"/>
</dbReference>
<dbReference type="InterPro" id="IPR005829">
    <property type="entry name" value="Sugar_transporter_CS"/>
</dbReference>
<feature type="compositionally biased region" description="Basic and acidic residues" evidence="8">
    <location>
        <begin position="47"/>
        <end position="65"/>
    </location>
</feature>
<evidence type="ECO:0000256" key="7">
    <source>
        <dbReference type="RuleBase" id="RU003346"/>
    </source>
</evidence>
<feature type="transmembrane region" description="Helical" evidence="9">
    <location>
        <begin position="392"/>
        <end position="412"/>
    </location>
</feature>
<dbReference type="PANTHER" id="PTHR48022">
    <property type="entry name" value="PLASTIDIC GLUCOSE TRANSPORTER 4"/>
    <property type="match status" value="1"/>
</dbReference>
<dbReference type="RefSeq" id="XP_066658973.1">
    <property type="nucleotide sequence ID" value="XM_066799234.1"/>
</dbReference>
<dbReference type="PROSITE" id="PS50850">
    <property type="entry name" value="MFS"/>
    <property type="match status" value="1"/>
</dbReference>
<keyword evidence="5 9" id="KW-1133">Transmembrane helix</keyword>
<feature type="transmembrane region" description="Helical" evidence="9">
    <location>
        <begin position="522"/>
        <end position="543"/>
    </location>
</feature>
<keyword evidence="4 9" id="KW-0812">Transmembrane</keyword>
<comment type="caution">
    <text evidence="11">The sequence shown here is derived from an EMBL/GenBank/DDBJ whole genome shotgun (WGS) entry which is preliminary data.</text>
</comment>
<evidence type="ECO:0000256" key="6">
    <source>
        <dbReference type="ARBA" id="ARBA00023136"/>
    </source>
</evidence>